<evidence type="ECO:0000313" key="1">
    <source>
        <dbReference type="EMBL" id="BBY04721.1"/>
    </source>
</evidence>
<proteinExistence type="predicted"/>
<gene>
    <name evidence="2" type="ORF">BST37_22470</name>
    <name evidence="1" type="ORF">MNVI_00390</name>
</gene>
<dbReference type="OrthoDB" id="4484277at2"/>
<evidence type="ECO:0000313" key="2">
    <source>
        <dbReference type="EMBL" id="ORB10766.1"/>
    </source>
</evidence>
<dbReference type="EMBL" id="AP022583">
    <property type="protein sequence ID" value="BBY04721.1"/>
    <property type="molecule type" value="Genomic_DNA"/>
</dbReference>
<name>A0A7I7P764_9MYCO</name>
<keyword evidence="3" id="KW-1185">Reference proteome</keyword>
<dbReference type="AlphaFoldDB" id="A0A7I7P764"/>
<dbReference type="Proteomes" id="UP000466894">
    <property type="component" value="Chromosome"/>
</dbReference>
<reference evidence="1 4" key="2">
    <citation type="journal article" date="2019" name="Emerg. Microbes Infect.">
        <title>Comprehensive subspecies identification of 175 nontuberculous mycobacteria species based on 7547 genomic profiles.</title>
        <authorList>
            <person name="Matsumoto Y."/>
            <person name="Kinjo T."/>
            <person name="Motooka D."/>
            <person name="Nabeya D."/>
            <person name="Jung N."/>
            <person name="Uechi K."/>
            <person name="Horii T."/>
            <person name="Iida T."/>
            <person name="Fujita J."/>
            <person name="Nakamura S."/>
        </authorList>
    </citation>
    <scope>NUCLEOTIDE SEQUENCE [LARGE SCALE GENOMIC DNA]</scope>
    <source>
        <strain evidence="1 4">JCM 16367</strain>
    </source>
</reference>
<organism evidence="1 4">
    <name type="scientific">Mycobacterium noviomagense</name>
    <dbReference type="NCBI Taxonomy" id="459858"/>
    <lineage>
        <taxon>Bacteria</taxon>
        <taxon>Bacillati</taxon>
        <taxon>Actinomycetota</taxon>
        <taxon>Actinomycetes</taxon>
        <taxon>Mycobacteriales</taxon>
        <taxon>Mycobacteriaceae</taxon>
        <taxon>Mycobacterium</taxon>
    </lineage>
</organism>
<reference evidence="1" key="3">
    <citation type="submission" date="2020-02" db="EMBL/GenBank/DDBJ databases">
        <authorList>
            <person name="Matsumoto Y."/>
            <person name="Motooka D."/>
            <person name="Nakamura S."/>
        </authorList>
    </citation>
    <scope>NUCLEOTIDE SEQUENCE</scope>
    <source>
        <strain evidence="1">JCM 16367</strain>
    </source>
</reference>
<dbReference type="RefSeq" id="WP_083090118.1">
    <property type="nucleotide sequence ID" value="NZ_AP022583.1"/>
</dbReference>
<reference evidence="2 3" key="1">
    <citation type="submission" date="2017-02" db="EMBL/GenBank/DDBJ databases">
        <title>The new phylogeny of genus Mycobacterium.</title>
        <authorList>
            <person name="Tortoli E."/>
            <person name="Trovato A."/>
            <person name="Cirillo D.M."/>
        </authorList>
    </citation>
    <scope>NUCLEOTIDE SEQUENCE [LARGE SCALE GENOMIC DNA]</scope>
    <source>
        <strain evidence="2 3">DSM 45145</strain>
    </source>
</reference>
<sequence>MKRKAEKAADNGEGQLAVNSRVRVYPGTDQEDRGIVVEDFGESAGQAVDVGKYHIADPARRWAVMLDGGNLVFVDSDQLVAE</sequence>
<accession>A0A7I7P764</accession>
<evidence type="ECO:0000313" key="4">
    <source>
        <dbReference type="Proteomes" id="UP000466894"/>
    </source>
</evidence>
<evidence type="ECO:0000313" key="3">
    <source>
        <dbReference type="Proteomes" id="UP000192374"/>
    </source>
</evidence>
<dbReference type="Proteomes" id="UP000192374">
    <property type="component" value="Unassembled WGS sequence"/>
</dbReference>
<dbReference type="KEGG" id="mnv:MNVI_00390"/>
<protein>
    <submittedName>
        <fullName evidence="1">Uncharacterized protein</fullName>
    </submittedName>
</protein>
<dbReference type="EMBL" id="MVIC01000088">
    <property type="protein sequence ID" value="ORB10766.1"/>
    <property type="molecule type" value="Genomic_DNA"/>
</dbReference>